<sequence>MAEEFQGEICGGGNWWSSSRTAFGSCPCSMEINGVGSFGWPSDHHIHMMNMKSTRSGDDESGSASDGSIVLQESQKPDSILQMMGITLSPSTTTDNWNQDLLNDNGTSQGNYFHTPQEDLNSSMNCWQQFGLDCPQIRKDWNSRNFSGVLEDSYMNSLKQMNQGFEQQLDSITSSNVFTATSQGFLTGLPLNSASYGYTSALLQSLLNTDSQSQQNNPSMNCRPSQFSSNIPSWTDAGIASTDIRPNFFPSIKSQFMPSILDAKPNLPNATAKANKRETARNLNSIANISSNEPTFKRPRIGTPSPLPTFKVRKEKLVDRVTALQQLVSPFGKTDTASVLQEAIESIKFLHDQVRVLSTPYMKNVRPQFERRQTAGKLKDQEGSKHDLKSRGLCIVPISSTFPIAAENTSDFWTPTLGGRFR</sequence>
<dbReference type="GO" id="GO:0000978">
    <property type="term" value="F:RNA polymerase II cis-regulatory region sequence-specific DNA binding"/>
    <property type="evidence" value="ECO:0007669"/>
    <property type="project" value="TreeGrafter"/>
</dbReference>
<proteinExistence type="predicted"/>
<comment type="caution">
    <text evidence="7">The sequence shown here is derived from an EMBL/GenBank/DDBJ whole genome shotgun (WGS) entry which is preliminary data.</text>
</comment>
<dbReference type="Proteomes" id="UP000594638">
    <property type="component" value="Unassembled WGS sequence"/>
</dbReference>
<feature type="domain" description="BHLH" evidence="6">
    <location>
        <begin position="301"/>
        <end position="350"/>
    </location>
</feature>
<name>A0A8S0S7V0_OLEEU</name>
<evidence type="ECO:0000313" key="8">
    <source>
        <dbReference type="Proteomes" id="UP000594638"/>
    </source>
</evidence>
<dbReference type="PANTHER" id="PTHR16223:SF238">
    <property type="entry name" value="TRANSCRIPTION FACTOR BHLH114"/>
    <property type="match status" value="1"/>
</dbReference>
<accession>A0A8S0S7V0</accession>
<reference evidence="7 8" key="1">
    <citation type="submission" date="2019-12" db="EMBL/GenBank/DDBJ databases">
        <authorList>
            <person name="Alioto T."/>
            <person name="Alioto T."/>
            <person name="Gomez Garrido J."/>
        </authorList>
    </citation>
    <scope>NUCLEOTIDE SEQUENCE [LARGE SCALE GENOMIC DNA]</scope>
</reference>
<evidence type="ECO:0000256" key="2">
    <source>
        <dbReference type="ARBA" id="ARBA00023015"/>
    </source>
</evidence>
<evidence type="ECO:0000256" key="3">
    <source>
        <dbReference type="ARBA" id="ARBA00023125"/>
    </source>
</evidence>
<dbReference type="PROSITE" id="PS50888">
    <property type="entry name" value="BHLH"/>
    <property type="match status" value="1"/>
</dbReference>
<dbReference type="GO" id="GO:0000981">
    <property type="term" value="F:DNA-binding transcription factor activity, RNA polymerase II-specific"/>
    <property type="evidence" value="ECO:0007669"/>
    <property type="project" value="TreeGrafter"/>
</dbReference>
<dbReference type="PANTHER" id="PTHR16223">
    <property type="entry name" value="TRANSCRIPTION FACTOR BHLH83-RELATED"/>
    <property type="match status" value="1"/>
</dbReference>
<evidence type="ECO:0000256" key="5">
    <source>
        <dbReference type="ARBA" id="ARBA00023242"/>
    </source>
</evidence>
<keyword evidence="3" id="KW-0238">DNA-binding</keyword>
<dbReference type="CDD" id="cd11393">
    <property type="entry name" value="bHLH_AtbHLH_like"/>
    <property type="match status" value="1"/>
</dbReference>
<protein>
    <submittedName>
        <fullName evidence="7">Transcription factor bHLH112-like</fullName>
    </submittedName>
</protein>
<evidence type="ECO:0000259" key="6">
    <source>
        <dbReference type="PROSITE" id="PS50888"/>
    </source>
</evidence>
<dbReference type="InterPro" id="IPR011598">
    <property type="entry name" value="bHLH_dom"/>
</dbReference>
<dbReference type="EMBL" id="CACTIH010003978">
    <property type="protein sequence ID" value="CAA2988216.1"/>
    <property type="molecule type" value="Genomic_DNA"/>
</dbReference>
<dbReference type="AlphaFoldDB" id="A0A8S0S7V0"/>
<gene>
    <name evidence="7" type="ORF">OLEA9_A055820</name>
</gene>
<dbReference type="InterPro" id="IPR036638">
    <property type="entry name" value="HLH_DNA-bd_sf"/>
</dbReference>
<comment type="subcellular location">
    <subcellularLocation>
        <location evidence="1">Nucleus</location>
    </subcellularLocation>
</comment>
<keyword evidence="8" id="KW-1185">Reference proteome</keyword>
<dbReference type="OrthoDB" id="673975at2759"/>
<evidence type="ECO:0000313" key="7">
    <source>
        <dbReference type="EMBL" id="CAA2988216.1"/>
    </source>
</evidence>
<evidence type="ECO:0000256" key="4">
    <source>
        <dbReference type="ARBA" id="ARBA00023163"/>
    </source>
</evidence>
<dbReference type="SUPFAM" id="SSF47459">
    <property type="entry name" value="HLH, helix-loop-helix DNA-binding domain"/>
    <property type="match status" value="1"/>
</dbReference>
<keyword evidence="4" id="KW-0804">Transcription</keyword>
<keyword evidence="2" id="KW-0805">Transcription regulation</keyword>
<organism evidence="7 8">
    <name type="scientific">Olea europaea subsp. europaea</name>
    <dbReference type="NCBI Taxonomy" id="158383"/>
    <lineage>
        <taxon>Eukaryota</taxon>
        <taxon>Viridiplantae</taxon>
        <taxon>Streptophyta</taxon>
        <taxon>Embryophyta</taxon>
        <taxon>Tracheophyta</taxon>
        <taxon>Spermatophyta</taxon>
        <taxon>Magnoliopsida</taxon>
        <taxon>eudicotyledons</taxon>
        <taxon>Gunneridae</taxon>
        <taxon>Pentapetalae</taxon>
        <taxon>asterids</taxon>
        <taxon>lamiids</taxon>
        <taxon>Lamiales</taxon>
        <taxon>Oleaceae</taxon>
        <taxon>Oleeae</taxon>
        <taxon>Olea</taxon>
    </lineage>
</organism>
<evidence type="ECO:0000256" key="1">
    <source>
        <dbReference type="ARBA" id="ARBA00004123"/>
    </source>
</evidence>
<dbReference type="GO" id="GO:0005634">
    <property type="term" value="C:nucleus"/>
    <property type="evidence" value="ECO:0007669"/>
    <property type="project" value="UniProtKB-SubCell"/>
</dbReference>
<dbReference type="GO" id="GO:0046983">
    <property type="term" value="F:protein dimerization activity"/>
    <property type="evidence" value="ECO:0007669"/>
    <property type="project" value="InterPro"/>
</dbReference>
<dbReference type="InterPro" id="IPR045843">
    <property type="entry name" value="IND-like"/>
</dbReference>
<dbReference type="Gene3D" id="4.10.280.10">
    <property type="entry name" value="Helix-loop-helix DNA-binding domain"/>
    <property type="match status" value="1"/>
</dbReference>
<dbReference type="Gramene" id="OE9A055820T1">
    <property type="protein sequence ID" value="OE9A055820C1"/>
    <property type="gene ID" value="OE9A055820"/>
</dbReference>
<dbReference type="InterPro" id="IPR045239">
    <property type="entry name" value="bHLH95_bHLH"/>
</dbReference>
<keyword evidence="5" id="KW-0539">Nucleus</keyword>